<organism evidence="3 4">
    <name type="scientific">Arsenicibacter rosenii</name>
    <dbReference type="NCBI Taxonomy" id="1750698"/>
    <lineage>
        <taxon>Bacteria</taxon>
        <taxon>Pseudomonadati</taxon>
        <taxon>Bacteroidota</taxon>
        <taxon>Cytophagia</taxon>
        <taxon>Cytophagales</taxon>
        <taxon>Spirosomataceae</taxon>
        <taxon>Arsenicibacter</taxon>
    </lineage>
</organism>
<feature type="compositionally biased region" description="Basic residues" evidence="1">
    <location>
        <begin position="258"/>
        <end position="267"/>
    </location>
</feature>
<evidence type="ECO:0000313" key="3">
    <source>
        <dbReference type="EMBL" id="OIN60543.1"/>
    </source>
</evidence>
<gene>
    <name evidence="3" type="ORF">BLX24_06270</name>
</gene>
<dbReference type="CDD" id="cd00755">
    <property type="entry name" value="YgdL_like"/>
    <property type="match status" value="1"/>
</dbReference>
<dbReference type="Proteomes" id="UP000181790">
    <property type="component" value="Unassembled WGS sequence"/>
</dbReference>
<feature type="region of interest" description="Disordered" evidence="1">
    <location>
        <begin position="254"/>
        <end position="273"/>
    </location>
</feature>
<dbReference type="GO" id="GO:0008641">
    <property type="term" value="F:ubiquitin-like modifier activating enzyme activity"/>
    <property type="evidence" value="ECO:0007669"/>
    <property type="project" value="InterPro"/>
</dbReference>
<keyword evidence="4" id="KW-1185">Reference proteome</keyword>
<dbReference type="RefSeq" id="WP_071502342.1">
    <property type="nucleotide sequence ID" value="NZ_MORL01000002.1"/>
</dbReference>
<sequence>MQDRSWLSRTQLLVGNEGLDQLANAHVLVVGLGGVGSFAAEFIARAGVGQMTIVDGDVVDPSNRNRQLPALSTNHGVSKADIMAERLLAINPELTLRVVKDFIRPSMVEDLLAAGPYDYVMDCIDSITPKLILLQQAYEKGFRIVSSMGAGGKMDPTQLRVTDLFDTWSCTMAQYVRKRLKKLSVKQGIKAVFSLEYVRKESLIMTDGSNFKRSAYGTISYIPAAFGGVCASVVIRELLGEPVALEKRPDIINLSKPKPAKKRKKKAPAPESE</sequence>
<name>A0A1S2VP64_9BACT</name>
<dbReference type="SUPFAM" id="SSF69572">
    <property type="entry name" value="Activating enzymes of the ubiquitin-like proteins"/>
    <property type="match status" value="1"/>
</dbReference>
<dbReference type="PANTHER" id="PTHR43267:SF1">
    <property type="entry name" value="TRNA THREONYLCARBAMOYLADENOSINE DEHYDRATASE"/>
    <property type="match status" value="1"/>
</dbReference>
<dbReference type="InterPro" id="IPR000594">
    <property type="entry name" value="ThiF_NAD_FAD-bd"/>
</dbReference>
<feature type="domain" description="THIF-type NAD/FAD binding fold" evidence="2">
    <location>
        <begin position="12"/>
        <end position="260"/>
    </location>
</feature>
<accession>A0A1S2VP64</accession>
<dbReference type="OrthoDB" id="9804150at2"/>
<dbReference type="GO" id="GO:0061503">
    <property type="term" value="F:tRNA threonylcarbamoyladenosine dehydratase"/>
    <property type="evidence" value="ECO:0007669"/>
    <property type="project" value="TreeGrafter"/>
</dbReference>
<comment type="caution">
    <text evidence="3">The sequence shown here is derived from an EMBL/GenBank/DDBJ whole genome shotgun (WGS) entry which is preliminary data.</text>
</comment>
<dbReference type="EMBL" id="MORL01000002">
    <property type="protein sequence ID" value="OIN60543.1"/>
    <property type="molecule type" value="Genomic_DNA"/>
</dbReference>
<proteinExistence type="predicted"/>
<evidence type="ECO:0000256" key="1">
    <source>
        <dbReference type="SAM" id="MobiDB-lite"/>
    </source>
</evidence>
<dbReference type="Gene3D" id="3.40.50.720">
    <property type="entry name" value="NAD(P)-binding Rossmann-like Domain"/>
    <property type="match status" value="1"/>
</dbReference>
<dbReference type="InterPro" id="IPR035985">
    <property type="entry name" value="Ubiquitin-activating_enz"/>
</dbReference>
<dbReference type="GO" id="GO:0061504">
    <property type="term" value="P:cyclic threonylcarbamoyladenosine biosynthetic process"/>
    <property type="evidence" value="ECO:0007669"/>
    <property type="project" value="TreeGrafter"/>
</dbReference>
<reference evidence="3 4" key="1">
    <citation type="submission" date="2016-10" db="EMBL/GenBank/DDBJ databases">
        <title>Arsenicibacter rosenii gen. nov., sp. nov., an efficient arsenic-methylating bacterium isolated from an arsenic-contaminated paddy soil.</title>
        <authorList>
            <person name="Huang K."/>
        </authorList>
    </citation>
    <scope>NUCLEOTIDE SEQUENCE [LARGE SCALE GENOMIC DNA]</scope>
    <source>
        <strain evidence="3 4">SM-1</strain>
    </source>
</reference>
<dbReference type="InterPro" id="IPR045886">
    <property type="entry name" value="ThiF/MoeB/HesA"/>
</dbReference>
<dbReference type="PANTHER" id="PTHR43267">
    <property type="entry name" value="TRNA THREONYLCARBAMOYLADENOSINE DEHYDRATASE"/>
    <property type="match status" value="1"/>
</dbReference>
<dbReference type="Pfam" id="PF00899">
    <property type="entry name" value="ThiF"/>
    <property type="match status" value="1"/>
</dbReference>
<evidence type="ECO:0000259" key="2">
    <source>
        <dbReference type="Pfam" id="PF00899"/>
    </source>
</evidence>
<dbReference type="AlphaFoldDB" id="A0A1S2VP64"/>
<evidence type="ECO:0000313" key="4">
    <source>
        <dbReference type="Proteomes" id="UP000181790"/>
    </source>
</evidence>
<protein>
    <submittedName>
        <fullName evidence="3">tRNA threonylcarbamoyladenosine dehydratase</fullName>
    </submittedName>
</protein>